<evidence type="ECO:0000256" key="8">
    <source>
        <dbReference type="ARBA" id="ARBA00022679"/>
    </source>
</evidence>
<dbReference type="SUPFAM" id="SSF55874">
    <property type="entry name" value="ATPase domain of HSP90 chaperone/DNA topoisomerase II/histidine kinase"/>
    <property type="match status" value="1"/>
</dbReference>
<comment type="caution">
    <text evidence="16">The sequence shown here is derived from an EMBL/GenBank/DDBJ whole genome shotgun (WGS) entry which is preliminary data.</text>
</comment>
<evidence type="ECO:0000256" key="1">
    <source>
        <dbReference type="ARBA" id="ARBA00000085"/>
    </source>
</evidence>
<dbReference type="InterPro" id="IPR003594">
    <property type="entry name" value="HATPase_dom"/>
</dbReference>
<evidence type="ECO:0000256" key="2">
    <source>
        <dbReference type="ARBA" id="ARBA00004429"/>
    </source>
</evidence>
<dbReference type="InterPro" id="IPR003661">
    <property type="entry name" value="HisK_dim/P_dom"/>
</dbReference>
<dbReference type="InterPro" id="IPR004358">
    <property type="entry name" value="Sig_transdc_His_kin-like_C"/>
</dbReference>
<dbReference type="Proteomes" id="UP001148834">
    <property type="component" value="Unassembled WGS sequence"/>
</dbReference>
<evidence type="ECO:0000256" key="6">
    <source>
        <dbReference type="ARBA" id="ARBA00022519"/>
    </source>
</evidence>
<dbReference type="EMBL" id="JAODIR010000006">
    <property type="protein sequence ID" value="MDD2167455.1"/>
    <property type="molecule type" value="Genomic_DNA"/>
</dbReference>
<evidence type="ECO:0000256" key="7">
    <source>
        <dbReference type="ARBA" id="ARBA00022553"/>
    </source>
</evidence>
<evidence type="ECO:0000256" key="12">
    <source>
        <dbReference type="ARBA" id="ARBA00022840"/>
    </source>
</evidence>
<dbReference type="GO" id="GO:0005886">
    <property type="term" value="C:plasma membrane"/>
    <property type="evidence" value="ECO:0007669"/>
    <property type="project" value="TreeGrafter"/>
</dbReference>
<keyword evidence="13" id="KW-1133">Transmembrane helix</keyword>
<sequence>MKLLKNTSLRFRLMIVISCTALLIWLISTAVAWVQVRHEVDEVFDAQQVLFAQRLASSDLRTLLMERKPQRAFNGEHHKKSFKKTTFDDDALAFAIFNAQGERILSDGHNGANFPFKRASGFTKSRLNHEDDDEWRIFWLPIGDRFFVAVGQEQDYRDDLVQGMVFSQMWIWFASLPLLLGLIVWVIKRELLTLQRVGEQVQQRTPDDNSPLSTAVPKEILPVVTSLNQFFDKTSTVLLRERRFTSDAAHELRSPLAALKIQTEIAQLAGDDTALREKALHNLTQGINRATQLIEQLLTLSRLDNLTELEGVEDIHWEKLIPSLVGELYFQAQKREMEIEFEQKGVPAVKQGQPLLLSLMLRNLVDNAMKYCPQGTTIRITLEPQCIIVEDNGGGVDEADLAKLGQRFYRPAGQNEKGSGLGLSIVRRIAELHGYYISMDNVYNVKGGKGLRAIINLSGLCRQTPS</sequence>
<dbReference type="InterPro" id="IPR050428">
    <property type="entry name" value="TCS_sensor_his_kinase"/>
</dbReference>
<keyword evidence="12" id="KW-0067">ATP-binding</keyword>
<dbReference type="SUPFAM" id="SSF47384">
    <property type="entry name" value="Homodimeric domain of signal transducing histidine kinase"/>
    <property type="match status" value="1"/>
</dbReference>
<keyword evidence="14" id="KW-0902">Two-component regulatory system</keyword>
<dbReference type="InterPro" id="IPR013727">
    <property type="entry name" value="2CSK_N"/>
</dbReference>
<evidence type="ECO:0000256" key="13">
    <source>
        <dbReference type="ARBA" id="ARBA00022989"/>
    </source>
</evidence>
<evidence type="ECO:0000256" key="15">
    <source>
        <dbReference type="ARBA" id="ARBA00023136"/>
    </source>
</evidence>
<dbReference type="InterPro" id="IPR059132">
    <property type="entry name" value="QseC"/>
</dbReference>
<evidence type="ECO:0000256" key="5">
    <source>
        <dbReference type="ARBA" id="ARBA00022475"/>
    </source>
</evidence>
<keyword evidence="8 16" id="KW-0808">Transferase</keyword>
<keyword evidence="5" id="KW-1003">Cell membrane</keyword>
<dbReference type="Gene3D" id="3.30.565.10">
    <property type="entry name" value="Histidine kinase-like ATPase, C-terminal domain"/>
    <property type="match status" value="1"/>
</dbReference>
<keyword evidence="6" id="KW-0997">Cell inner membrane</keyword>
<evidence type="ECO:0000313" key="17">
    <source>
        <dbReference type="Proteomes" id="UP001148834"/>
    </source>
</evidence>
<dbReference type="GO" id="GO:0000155">
    <property type="term" value="F:phosphorelay sensor kinase activity"/>
    <property type="evidence" value="ECO:0007669"/>
    <property type="project" value="InterPro"/>
</dbReference>
<dbReference type="Gene3D" id="1.10.287.130">
    <property type="match status" value="1"/>
</dbReference>
<evidence type="ECO:0000256" key="9">
    <source>
        <dbReference type="ARBA" id="ARBA00022692"/>
    </source>
</evidence>
<dbReference type="InterPro" id="IPR036890">
    <property type="entry name" value="HATPase_C_sf"/>
</dbReference>
<evidence type="ECO:0000313" key="16">
    <source>
        <dbReference type="EMBL" id="MDD2167455.1"/>
    </source>
</evidence>
<organism evidence="16 17">
    <name type="scientific">Glaesserella parasuis</name>
    <name type="common">Haemophilus parasuis</name>
    <dbReference type="NCBI Taxonomy" id="738"/>
    <lineage>
        <taxon>Bacteria</taxon>
        <taxon>Pseudomonadati</taxon>
        <taxon>Pseudomonadota</taxon>
        <taxon>Gammaproteobacteria</taxon>
        <taxon>Pasteurellales</taxon>
        <taxon>Pasteurellaceae</taxon>
        <taxon>Glaesserella</taxon>
    </lineage>
</organism>
<dbReference type="Pfam" id="PF02518">
    <property type="entry name" value="HATPase_c"/>
    <property type="match status" value="1"/>
</dbReference>
<dbReference type="FunFam" id="1.10.287.130:FF:000035">
    <property type="entry name" value="Two-component sensor histidine kinase"/>
    <property type="match status" value="1"/>
</dbReference>
<dbReference type="GO" id="GO:0005524">
    <property type="term" value="F:ATP binding"/>
    <property type="evidence" value="ECO:0007669"/>
    <property type="project" value="UniProtKB-KW"/>
</dbReference>
<dbReference type="SMART" id="SM00387">
    <property type="entry name" value="HATPase_c"/>
    <property type="match status" value="1"/>
</dbReference>
<keyword evidence="15" id="KW-0472">Membrane</keyword>
<evidence type="ECO:0000256" key="14">
    <source>
        <dbReference type="ARBA" id="ARBA00023012"/>
    </source>
</evidence>
<comment type="subcellular location">
    <subcellularLocation>
        <location evidence="2">Cell inner membrane</location>
        <topology evidence="2">Multi-pass membrane protein</topology>
    </subcellularLocation>
</comment>
<dbReference type="Pfam" id="PF00512">
    <property type="entry name" value="HisKA"/>
    <property type="match status" value="1"/>
</dbReference>
<dbReference type="AlphaFoldDB" id="A0A6L7AZF3"/>
<comment type="catalytic activity">
    <reaction evidence="1">
        <text>ATP + protein L-histidine = ADP + protein N-phospho-L-histidine.</text>
        <dbReference type="EC" id="2.7.13.3"/>
    </reaction>
</comment>
<dbReference type="EC" id="2.7.13.3" evidence="3"/>
<dbReference type="PANTHER" id="PTHR45436:SF14">
    <property type="entry name" value="SENSOR PROTEIN QSEC"/>
    <property type="match status" value="1"/>
</dbReference>
<dbReference type="InterPro" id="IPR005467">
    <property type="entry name" value="His_kinase_dom"/>
</dbReference>
<evidence type="ECO:0000256" key="3">
    <source>
        <dbReference type="ARBA" id="ARBA00012438"/>
    </source>
</evidence>
<keyword evidence="10" id="KW-0547">Nucleotide-binding</keyword>
<dbReference type="CDD" id="cd00082">
    <property type="entry name" value="HisKA"/>
    <property type="match status" value="1"/>
</dbReference>
<keyword evidence="9" id="KW-0812">Transmembrane</keyword>
<evidence type="ECO:0000256" key="4">
    <source>
        <dbReference type="ARBA" id="ARBA00017234"/>
    </source>
</evidence>
<dbReference type="Pfam" id="PF08521">
    <property type="entry name" value="2CSK_N"/>
    <property type="match status" value="1"/>
</dbReference>
<dbReference type="InterPro" id="IPR036097">
    <property type="entry name" value="HisK_dim/P_sf"/>
</dbReference>
<evidence type="ECO:0000256" key="10">
    <source>
        <dbReference type="ARBA" id="ARBA00022741"/>
    </source>
</evidence>
<gene>
    <name evidence="16" type="primary">qseC</name>
    <name evidence="16" type="ORF">N5925_02295</name>
</gene>
<keyword evidence="7" id="KW-0597">Phosphoprotein</keyword>
<dbReference type="SMART" id="SM00388">
    <property type="entry name" value="HisKA"/>
    <property type="match status" value="1"/>
</dbReference>
<protein>
    <recommendedName>
        <fullName evidence="4">Sensor protein QseC</fullName>
        <ecNumber evidence="3">2.7.13.3</ecNumber>
    </recommendedName>
</protein>
<evidence type="ECO:0000256" key="11">
    <source>
        <dbReference type="ARBA" id="ARBA00022777"/>
    </source>
</evidence>
<accession>A0A6L7AZF3</accession>
<name>A0A6L7AZF3_GLAPU</name>
<dbReference type="RefSeq" id="WP_075606359.1">
    <property type="nucleotide sequence ID" value="NZ_CP054198.1"/>
</dbReference>
<reference evidence="16" key="1">
    <citation type="submission" date="2022-09" db="EMBL/GenBank/DDBJ databases">
        <title>Molecular characterization of Glaesserella parasuis strains circulating in commercial swine farms using whole-genome sequencing.</title>
        <authorList>
            <person name="Mugabi R."/>
            <person name="Clavijo M."/>
            <person name="Li G."/>
        </authorList>
    </citation>
    <scope>NUCLEOTIDE SEQUENCE</scope>
    <source>
        <strain evidence="16">0435-53</strain>
    </source>
</reference>
<dbReference type="Gene3D" id="1.20.5.1040">
    <property type="entry name" value="Sensor protein qsec"/>
    <property type="match status" value="2"/>
</dbReference>
<keyword evidence="11 16" id="KW-0418">Kinase</keyword>
<dbReference type="PRINTS" id="PR00344">
    <property type="entry name" value="BCTRLSENSOR"/>
</dbReference>
<dbReference type="PANTHER" id="PTHR45436">
    <property type="entry name" value="SENSOR HISTIDINE KINASE YKOH"/>
    <property type="match status" value="1"/>
</dbReference>
<dbReference type="NCBIfam" id="NF007664">
    <property type="entry name" value="PRK10337.1"/>
    <property type="match status" value="1"/>
</dbReference>
<dbReference type="PROSITE" id="PS50109">
    <property type="entry name" value="HIS_KIN"/>
    <property type="match status" value="1"/>
</dbReference>
<proteinExistence type="predicted"/>